<name>V3ZVH7_LOTGI</name>
<evidence type="ECO:0000256" key="1">
    <source>
        <dbReference type="SAM" id="MobiDB-lite"/>
    </source>
</evidence>
<protein>
    <submittedName>
        <fullName evidence="2">Uncharacterized protein</fullName>
    </submittedName>
</protein>
<dbReference type="OrthoDB" id="6125000at2759"/>
<organism evidence="2 3">
    <name type="scientific">Lottia gigantea</name>
    <name type="common">Giant owl limpet</name>
    <dbReference type="NCBI Taxonomy" id="225164"/>
    <lineage>
        <taxon>Eukaryota</taxon>
        <taxon>Metazoa</taxon>
        <taxon>Spiralia</taxon>
        <taxon>Lophotrochozoa</taxon>
        <taxon>Mollusca</taxon>
        <taxon>Gastropoda</taxon>
        <taxon>Patellogastropoda</taxon>
        <taxon>Lottioidea</taxon>
        <taxon>Lottiidae</taxon>
        <taxon>Lottia</taxon>
    </lineage>
</organism>
<dbReference type="RefSeq" id="XP_009054015.1">
    <property type="nucleotide sequence ID" value="XM_009055767.1"/>
</dbReference>
<feature type="compositionally biased region" description="Low complexity" evidence="1">
    <location>
        <begin position="182"/>
        <end position="193"/>
    </location>
</feature>
<dbReference type="OMA" id="CNCCGCT"/>
<feature type="compositionally biased region" description="Polar residues" evidence="1">
    <location>
        <begin position="306"/>
        <end position="363"/>
    </location>
</feature>
<feature type="compositionally biased region" description="Low complexity" evidence="1">
    <location>
        <begin position="377"/>
        <end position="392"/>
    </location>
</feature>
<evidence type="ECO:0000313" key="3">
    <source>
        <dbReference type="Proteomes" id="UP000030746"/>
    </source>
</evidence>
<dbReference type="CTD" id="20238464"/>
<feature type="region of interest" description="Disordered" evidence="1">
    <location>
        <begin position="172"/>
        <end position="201"/>
    </location>
</feature>
<reference evidence="2 3" key="1">
    <citation type="journal article" date="2013" name="Nature">
        <title>Insights into bilaterian evolution from three spiralian genomes.</title>
        <authorList>
            <person name="Simakov O."/>
            <person name="Marletaz F."/>
            <person name="Cho S.J."/>
            <person name="Edsinger-Gonzales E."/>
            <person name="Havlak P."/>
            <person name="Hellsten U."/>
            <person name="Kuo D.H."/>
            <person name="Larsson T."/>
            <person name="Lv J."/>
            <person name="Arendt D."/>
            <person name="Savage R."/>
            <person name="Osoegawa K."/>
            <person name="de Jong P."/>
            <person name="Grimwood J."/>
            <person name="Chapman J.A."/>
            <person name="Shapiro H."/>
            <person name="Aerts A."/>
            <person name="Otillar R.P."/>
            <person name="Terry A.Y."/>
            <person name="Boore J.L."/>
            <person name="Grigoriev I.V."/>
            <person name="Lindberg D.R."/>
            <person name="Seaver E.C."/>
            <person name="Weisblat D.A."/>
            <person name="Putnam N.H."/>
            <person name="Rokhsar D.S."/>
        </authorList>
    </citation>
    <scope>NUCLEOTIDE SEQUENCE [LARGE SCALE GENOMIC DNA]</scope>
</reference>
<feature type="compositionally biased region" description="Basic and acidic residues" evidence="1">
    <location>
        <begin position="364"/>
        <end position="376"/>
    </location>
</feature>
<keyword evidence="3" id="KW-1185">Reference proteome</keyword>
<evidence type="ECO:0000313" key="2">
    <source>
        <dbReference type="EMBL" id="ESO95513.1"/>
    </source>
</evidence>
<dbReference type="KEGG" id="lgi:LOTGIDRAFT_160673"/>
<dbReference type="HOGENOM" id="CLU_664465_0_0_1"/>
<sequence length="414" mass="45396">MNSNSSTSTQSLSGTTNPWIQKTLMPQSGATDDDNLPIAAICGKQCSNLQCICGNKNDPCCSCMDNFKESRAHVPSSKISLNIYCYQPFNEEDGCNPTLVKIITCSCINCNSCCKSDTKKIDWVSIIICDKCFGPGGWCSCENCDVECNFDCNTINCLCFTIYNGPQASARQSQRSLRHSESSSNNSQYYSDNGEPIKYPPLPSTDRSFISYPDSSRTMISSISSAPCTERDGRYFQRRLSSSLELQSDFPSNRSIRSTSRSAIAPHQDVQLFAPRNQANMNGVQPVSGKKLSSKKKVTETKVKMLSNSQKGDDGNLNTNAKSDTQTSVATNPDNQQRILNNTEGRNSVRFSPDVTSTTQSALHSERLNQSHDMENSSRPNTSSSVASSNSLSATSEALLAQYQLMDAEKLTPR</sequence>
<accession>V3ZVH7</accession>
<gene>
    <name evidence="2" type="ORF">LOTGIDRAFT_160673</name>
</gene>
<dbReference type="GeneID" id="20238464"/>
<feature type="region of interest" description="Disordered" evidence="1">
    <location>
        <begin position="280"/>
        <end position="392"/>
    </location>
</feature>
<proteinExistence type="predicted"/>
<dbReference type="AlphaFoldDB" id="V3ZVH7"/>
<dbReference type="EMBL" id="KB201656">
    <property type="protein sequence ID" value="ESO95513.1"/>
    <property type="molecule type" value="Genomic_DNA"/>
</dbReference>
<dbReference type="Proteomes" id="UP000030746">
    <property type="component" value="Unassembled WGS sequence"/>
</dbReference>